<feature type="transmembrane region" description="Helical" evidence="1">
    <location>
        <begin position="56"/>
        <end position="76"/>
    </location>
</feature>
<organism evidence="3 4">
    <name type="scientific">Rhodococcus maanshanensis</name>
    <dbReference type="NCBI Taxonomy" id="183556"/>
    <lineage>
        <taxon>Bacteria</taxon>
        <taxon>Bacillati</taxon>
        <taxon>Actinomycetota</taxon>
        <taxon>Actinomycetes</taxon>
        <taxon>Mycobacteriales</taxon>
        <taxon>Nocardiaceae</taxon>
        <taxon>Rhodococcus</taxon>
    </lineage>
</organism>
<evidence type="ECO:0000256" key="1">
    <source>
        <dbReference type="SAM" id="Phobius"/>
    </source>
</evidence>
<keyword evidence="4" id="KW-1185">Reference proteome</keyword>
<evidence type="ECO:0000313" key="3">
    <source>
        <dbReference type="EMBL" id="SEL71944.1"/>
    </source>
</evidence>
<sequence length="171" mass="17961">MFENGITIDAADRAAVRRAFADAAVSRRLRITGMIALPIALVVGIVLAVSGRSIGVFAFGVIAALALLLVVFVGILRRVAAKAVDDAMRVGSRLTVRIAPDGLGLDGSFGSSRAPWNSFSGAVRIKDGIVFRNTAGKAAFFVPGRALDDGALALAEGYIDRARRDEQDYVA</sequence>
<gene>
    <name evidence="3" type="ORF">SAMN05444583_11391</name>
</gene>
<feature type="transmembrane region" description="Helical" evidence="1">
    <location>
        <begin position="31"/>
        <end position="50"/>
    </location>
</feature>
<dbReference type="InterPro" id="IPR025588">
    <property type="entry name" value="YcxB-like_C"/>
</dbReference>
<keyword evidence="1" id="KW-0812">Transmembrane</keyword>
<keyword evidence="1" id="KW-1133">Transmembrane helix</keyword>
<reference evidence="4" key="1">
    <citation type="submission" date="2016-10" db="EMBL/GenBank/DDBJ databases">
        <authorList>
            <person name="Varghese N."/>
            <person name="Submissions S."/>
        </authorList>
    </citation>
    <scope>NUCLEOTIDE SEQUENCE [LARGE SCALE GENOMIC DNA]</scope>
    <source>
        <strain evidence="4">DSM 44675</strain>
    </source>
</reference>
<dbReference type="Pfam" id="PF14317">
    <property type="entry name" value="YcxB"/>
    <property type="match status" value="1"/>
</dbReference>
<evidence type="ECO:0000313" key="4">
    <source>
        <dbReference type="Proteomes" id="UP000198677"/>
    </source>
</evidence>
<feature type="domain" description="YcxB-like C-terminal" evidence="2">
    <location>
        <begin position="100"/>
        <end position="151"/>
    </location>
</feature>
<dbReference type="EMBL" id="FOAW01000013">
    <property type="protein sequence ID" value="SEL71944.1"/>
    <property type="molecule type" value="Genomic_DNA"/>
</dbReference>
<name>A0A1H7SJR3_9NOCA</name>
<dbReference type="Proteomes" id="UP000198677">
    <property type="component" value="Unassembled WGS sequence"/>
</dbReference>
<protein>
    <recommendedName>
        <fullName evidence="2">YcxB-like C-terminal domain-containing protein</fullName>
    </recommendedName>
</protein>
<accession>A0A1H7SJR3</accession>
<dbReference type="AlphaFoldDB" id="A0A1H7SJR3"/>
<keyword evidence="1" id="KW-0472">Membrane</keyword>
<proteinExistence type="predicted"/>
<dbReference type="OrthoDB" id="4467223at2"/>
<dbReference type="RefSeq" id="WP_072753750.1">
    <property type="nucleotide sequence ID" value="NZ_FOAW01000013.1"/>
</dbReference>
<evidence type="ECO:0000259" key="2">
    <source>
        <dbReference type="Pfam" id="PF14317"/>
    </source>
</evidence>